<feature type="domain" description="Amine oxidase" evidence="9">
    <location>
        <begin position="24"/>
        <end position="477"/>
    </location>
</feature>
<evidence type="ECO:0000256" key="6">
    <source>
        <dbReference type="ARBA" id="ARBA00022827"/>
    </source>
</evidence>
<keyword evidence="11" id="KW-1185">Reference proteome</keyword>
<dbReference type="EMBL" id="VCGU01000004">
    <property type="protein sequence ID" value="TRY76584.1"/>
    <property type="molecule type" value="Genomic_DNA"/>
</dbReference>
<evidence type="ECO:0000256" key="1">
    <source>
        <dbReference type="ARBA" id="ARBA00001974"/>
    </source>
</evidence>
<evidence type="ECO:0000256" key="7">
    <source>
        <dbReference type="ARBA" id="ARBA00023002"/>
    </source>
</evidence>
<evidence type="ECO:0000256" key="3">
    <source>
        <dbReference type="ARBA" id="ARBA00005995"/>
    </source>
</evidence>
<evidence type="ECO:0000256" key="2">
    <source>
        <dbReference type="ARBA" id="ARBA00004496"/>
    </source>
</evidence>
<sequence>MAEAAALSAPVPRDVQYLIIGGGLAGLAAANYLTQNGHHNFLLLEARKRLGGRVMTLEMGGCPAELGASYVHGILGNPLYKLAIANGLVDVTQAPKPHKVAAVTEGGKRVPFAVLQEVYEAYYWFFKRCEEYFSCKYKPPEGVQSVGEHVELEIGLFLQRFPPDQKRVRRLIFDYLLKRECCITGCDQMSSVDLVGIGSYVELPGGNVTLPRGYSSILHPVVRAIPKESILLGHVVKSINWNEGDERSSQSNASAVNVLCDNGAEFRAQHVICAVPLGVLKAQSDLFSPPLPNVKVEAMKKLNFGVVNKIFLEWDAPFLTPEISEVILLWETIDETRISLKDRWYRKLYSFCKVSEVLFVSWISGDEARFMESLNVKEIADTCLKILRKFLNDPSVPKPKSCIYTAWNTQAFSRGSYTSIGVGGQQMDIETLSSPLLAPGSEGKKPVVAFAGEHCHSTFYSTGHGAFLSGLTAAQQVSSYNDCSVGVSLSRQSNPDMKTASISDLSSLLGNLDVSGNPNSRGKRDDGGFPTPR</sequence>
<dbReference type="SUPFAM" id="SSF54373">
    <property type="entry name" value="FAD-linked reductases, C-terminal domain"/>
    <property type="match status" value="1"/>
</dbReference>
<proteinExistence type="inferred from homology"/>
<evidence type="ECO:0000256" key="4">
    <source>
        <dbReference type="ARBA" id="ARBA00022490"/>
    </source>
</evidence>
<evidence type="ECO:0000313" key="11">
    <source>
        <dbReference type="Proteomes" id="UP000318571"/>
    </source>
</evidence>
<dbReference type="PANTHER" id="PTHR10742">
    <property type="entry name" value="FLAVIN MONOAMINE OXIDASE"/>
    <property type="match status" value="1"/>
</dbReference>
<dbReference type="AlphaFoldDB" id="A0A553PFY3"/>
<feature type="compositionally biased region" description="Polar residues" evidence="8">
    <location>
        <begin position="511"/>
        <end position="520"/>
    </location>
</feature>
<dbReference type="STRING" id="6832.A0A553PFY3"/>
<dbReference type="OrthoDB" id="2019015at2759"/>
<keyword evidence="7" id="KW-0560">Oxidoreductase</keyword>
<dbReference type="Proteomes" id="UP000318571">
    <property type="component" value="Chromosome 5"/>
</dbReference>
<dbReference type="Gene3D" id="3.90.660.10">
    <property type="match status" value="1"/>
</dbReference>
<comment type="similarity">
    <text evidence="3">Belongs to the flavin monoamine oxidase family.</text>
</comment>
<comment type="subcellular location">
    <subcellularLocation>
        <location evidence="2">Cytoplasm</location>
    </subcellularLocation>
</comment>
<comment type="caution">
    <text evidence="10">The sequence shown here is derived from an EMBL/GenBank/DDBJ whole genome shotgun (WGS) entry which is preliminary data.</text>
</comment>
<name>A0A553PFY3_TIGCA</name>
<evidence type="ECO:0000313" key="10">
    <source>
        <dbReference type="EMBL" id="TRY76584.1"/>
    </source>
</evidence>
<comment type="cofactor">
    <cofactor evidence="1">
        <name>FAD</name>
        <dbReference type="ChEBI" id="CHEBI:57692"/>
    </cofactor>
</comment>
<dbReference type="InterPro" id="IPR050281">
    <property type="entry name" value="Flavin_monoamine_oxidase"/>
</dbReference>
<accession>A0A553PFY3</accession>
<dbReference type="PANTHER" id="PTHR10742:SF405">
    <property type="entry name" value="PEROXISOMAL N(1)-ACETYL-SPERMINE_SPERMIDINE OXIDASE"/>
    <property type="match status" value="1"/>
</dbReference>
<evidence type="ECO:0000256" key="8">
    <source>
        <dbReference type="SAM" id="MobiDB-lite"/>
    </source>
</evidence>
<evidence type="ECO:0000256" key="5">
    <source>
        <dbReference type="ARBA" id="ARBA00022630"/>
    </source>
</evidence>
<keyword evidence="5" id="KW-0285">Flavoprotein</keyword>
<dbReference type="InterPro" id="IPR002937">
    <property type="entry name" value="Amino_oxidase"/>
</dbReference>
<dbReference type="GO" id="GO:0005737">
    <property type="term" value="C:cytoplasm"/>
    <property type="evidence" value="ECO:0007669"/>
    <property type="project" value="UniProtKB-SubCell"/>
</dbReference>
<keyword evidence="6" id="KW-0274">FAD</keyword>
<dbReference type="Gene3D" id="3.50.50.60">
    <property type="entry name" value="FAD/NAD(P)-binding domain"/>
    <property type="match status" value="1"/>
</dbReference>
<evidence type="ECO:0000259" key="9">
    <source>
        <dbReference type="Pfam" id="PF01593"/>
    </source>
</evidence>
<reference evidence="10 11" key="1">
    <citation type="journal article" date="2018" name="Nat. Ecol. Evol.">
        <title>Genomic signatures of mitonuclear coevolution across populations of Tigriopus californicus.</title>
        <authorList>
            <person name="Barreto F.S."/>
            <person name="Watson E.T."/>
            <person name="Lima T.G."/>
            <person name="Willett C.S."/>
            <person name="Edmands S."/>
            <person name="Li W."/>
            <person name="Burton R.S."/>
        </authorList>
    </citation>
    <scope>NUCLEOTIDE SEQUENCE [LARGE SCALE GENOMIC DNA]</scope>
    <source>
        <strain evidence="10 11">San Diego</strain>
    </source>
</reference>
<organism evidence="10 11">
    <name type="scientific">Tigriopus californicus</name>
    <name type="common">Marine copepod</name>
    <dbReference type="NCBI Taxonomy" id="6832"/>
    <lineage>
        <taxon>Eukaryota</taxon>
        <taxon>Metazoa</taxon>
        <taxon>Ecdysozoa</taxon>
        <taxon>Arthropoda</taxon>
        <taxon>Crustacea</taxon>
        <taxon>Multicrustacea</taxon>
        <taxon>Hexanauplia</taxon>
        <taxon>Copepoda</taxon>
        <taxon>Harpacticoida</taxon>
        <taxon>Harpacticidae</taxon>
        <taxon>Tigriopus</taxon>
    </lineage>
</organism>
<feature type="region of interest" description="Disordered" evidence="8">
    <location>
        <begin position="511"/>
        <end position="533"/>
    </location>
</feature>
<dbReference type="SUPFAM" id="SSF51905">
    <property type="entry name" value="FAD/NAD(P)-binding domain"/>
    <property type="match status" value="1"/>
</dbReference>
<dbReference type="OMA" id="CITGCHS"/>
<dbReference type="InterPro" id="IPR036188">
    <property type="entry name" value="FAD/NAD-bd_sf"/>
</dbReference>
<dbReference type="Pfam" id="PF01593">
    <property type="entry name" value="Amino_oxidase"/>
    <property type="match status" value="1"/>
</dbReference>
<gene>
    <name evidence="10" type="ORF">TCAL_09592</name>
</gene>
<dbReference type="GO" id="GO:0046592">
    <property type="term" value="F:polyamine oxidase activity"/>
    <property type="evidence" value="ECO:0007669"/>
    <property type="project" value="TreeGrafter"/>
</dbReference>
<protein>
    <recommendedName>
        <fullName evidence="9">Amine oxidase domain-containing protein</fullName>
    </recommendedName>
</protein>
<keyword evidence="4" id="KW-0963">Cytoplasm</keyword>